<dbReference type="Proteomes" id="UP000594688">
    <property type="component" value="Chromosome"/>
</dbReference>
<proteinExistence type="predicted"/>
<gene>
    <name evidence="2" type="ORF">G3M70_08770</name>
</gene>
<evidence type="ECO:0000259" key="1">
    <source>
        <dbReference type="SMART" id="SM00834"/>
    </source>
</evidence>
<evidence type="ECO:0000313" key="3">
    <source>
        <dbReference type="Proteomes" id="UP000594688"/>
    </source>
</evidence>
<reference evidence="2 3" key="1">
    <citation type="submission" date="2020-02" db="EMBL/GenBank/DDBJ databases">
        <title>Genomic and physiological characterization of two novel Nitrospinaceae genera.</title>
        <authorList>
            <person name="Mueller A.J."/>
            <person name="Jung M.-Y."/>
            <person name="Strachan C.R."/>
            <person name="Herbold C.W."/>
            <person name="Kirkegaard R.H."/>
            <person name="Daims H."/>
        </authorList>
    </citation>
    <scope>NUCLEOTIDE SEQUENCE [LARGE SCALE GENOMIC DNA]</scope>
    <source>
        <strain evidence="2">EB</strain>
    </source>
</reference>
<evidence type="ECO:0000313" key="2">
    <source>
        <dbReference type="EMBL" id="QPJ61961.1"/>
    </source>
</evidence>
<dbReference type="EMBL" id="CP048685">
    <property type="protein sequence ID" value="QPJ61961.1"/>
    <property type="molecule type" value="Genomic_DNA"/>
</dbReference>
<dbReference type="SMART" id="SM00834">
    <property type="entry name" value="CxxC_CXXC_SSSS"/>
    <property type="match status" value="1"/>
</dbReference>
<sequence>MPLYEYHCDDCQADFTLLQSLSTNKDETTCEHCGSSAVKPQLSSCVGKVQGVPRKGVKPATADDYPDKEIFKLPRPRHISEY</sequence>
<feature type="domain" description="Putative regulatory protein FmdB zinc ribbon" evidence="1">
    <location>
        <begin position="1"/>
        <end position="43"/>
    </location>
</feature>
<dbReference type="Pfam" id="PF09723">
    <property type="entry name" value="Zn_ribbon_8"/>
    <property type="match status" value="1"/>
</dbReference>
<name>A0A7T0BVY9_9BACT</name>
<protein>
    <submittedName>
        <fullName evidence="2">Zinc ribbon domain-containing protein</fullName>
    </submittedName>
</protein>
<dbReference type="KEGG" id="nli:G3M70_08770"/>
<accession>A0A7T0BVY9</accession>
<dbReference type="AlphaFoldDB" id="A0A7T0BVY9"/>
<dbReference type="Gene3D" id="2.20.28.30">
    <property type="entry name" value="RNA polymerase ii, chain L"/>
    <property type="match status" value="1"/>
</dbReference>
<dbReference type="InterPro" id="IPR013429">
    <property type="entry name" value="Regulatory_FmdB_Zinc_ribbon"/>
</dbReference>
<dbReference type="NCBIfam" id="TIGR02605">
    <property type="entry name" value="CxxC_CxxC_SSSS"/>
    <property type="match status" value="1"/>
</dbReference>
<organism evidence="2 3">
    <name type="scientific">Candidatus Nitronauta litoralis</name>
    <dbReference type="NCBI Taxonomy" id="2705533"/>
    <lineage>
        <taxon>Bacteria</taxon>
        <taxon>Pseudomonadati</taxon>
        <taxon>Nitrospinota/Tectimicrobiota group</taxon>
        <taxon>Nitrospinota</taxon>
        <taxon>Nitrospinia</taxon>
        <taxon>Nitrospinales</taxon>
        <taxon>Nitrospinaceae</taxon>
        <taxon>Candidatus Nitronauta</taxon>
    </lineage>
</organism>